<dbReference type="InterPro" id="IPR028082">
    <property type="entry name" value="Peripla_BP_I"/>
</dbReference>
<gene>
    <name evidence="4" type="ORF">WKW77_26385</name>
</gene>
<reference evidence="4 5" key="1">
    <citation type="submission" date="2024-03" db="EMBL/GenBank/DDBJ databases">
        <title>Novel species of the genus Variovorax.</title>
        <authorList>
            <person name="Liu Q."/>
            <person name="Xin Y.-H."/>
        </authorList>
    </citation>
    <scope>NUCLEOTIDE SEQUENCE [LARGE SCALE GENOMIC DNA]</scope>
    <source>
        <strain evidence="4 5">KACC 18899</strain>
    </source>
</reference>
<name>A0ABU8VM27_9BURK</name>
<proteinExistence type="inferred from homology"/>
<feature type="domain" description="Leucine-binding protein" evidence="3">
    <location>
        <begin position="36"/>
        <end position="389"/>
    </location>
</feature>
<dbReference type="EMBL" id="JBBKZU010000014">
    <property type="protein sequence ID" value="MEJ8814630.1"/>
    <property type="molecule type" value="Genomic_DNA"/>
</dbReference>
<evidence type="ECO:0000256" key="2">
    <source>
        <dbReference type="ARBA" id="ARBA00022729"/>
    </source>
</evidence>
<evidence type="ECO:0000313" key="4">
    <source>
        <dbReference type="EMBL" id="MEJ8814630.1"/>
    </source>
</evidence>
<dbReference type="CDD" id="cd06343">
    <property type="entry name" value="PBP1_ABC_ligand_binding-like"/>
    <property type="match status" value="1"/>
</dbReference>
<dbReference type="Pfam" id="PF13458">
    <property type="entry name" value="Peripla_BP_6"/>
    <property type="match status" value="1"/>
</dbReference>
<evidence type="ECO:0000256" key="1">
    <source>
        <dbReference type="ARBA" id="ARBA00010062"/>
    </source>
</evidence>
<dbReference type="InterPro" id="IPR028081">
    <property type="entry name" value="Leu-bd"/>
</dbReference>
<dbReference type="Gene3D" id="3.40.50.2300">
    <property type="match status" value="2"/>
</dbReference>
<dbReference type="PANTHER" id="PTHR47235">
    <property type="entry name" value="BLR6548 PROTEIN"/>
    <property type="match status" value="1"/>
</dbReference>
<evidence type="ECO:0000313" key="5">
    <source>
        <dbReference type="Proteomes" id="UP001365846"/>
    </source>
</evidence>
<keyword evidence="2" id="KW-0732">Signal</keyword>
<evidence type="ECO:0000259" key="3">
    <source>
        <dbReference type="Pfam" id="PF13458"/>
    </source>
</evidence>
<dbReference type="RefSeq" id="WP_340359860.1">
    <property type="nucleotide sequence ID" value="NZ_JBBKZU010000014.1"/>
</dbReference>
<accession>A0ABU8VM27</accession>
<keyword evidence="5" id="KW-1185">Reference proteome</keyword>
<organism evidence="4 5">
    <name type="scientific">Variovorax ureilyticus</name>
    <dbReference type="NCBI Taxonomy" id="1836198"/>
    <lineage>
        <taxon>Bacteria</taxon>
        <taxon>Pseudomonadati</taxon>
        <taxon>Pseudomonadota</taxon>
        <taxon>Betaproteobacteria</taxon>
        <taxon>Burkholderiales</taxon>
        <taxon>Comamonadaceae</taxon>
        <taxon>Variovorax</taxon>
    </lineage>
</organism>
<dbReference type="SUPFAM" id="SSF53822">
    <property type="entry name" value="Periplasmic binding protein-like I"/>
    <property type="match status" value="1"/>
</dbReference>
<dbReference type="Proteomes" id="UP001365846">
    <property type="component" value="Unassembled WGS sequence"/>
</dbReference>
<comment type="similarity">
    <text evidence="1">Belongs to the leucine-binding protein family.</text>
</comment>
<comment type="caution">
    <text evidence="4">The sequence shown here is derived from an EMBL/GenBank/DDBJ whole genome shotgun (WGS) entry which is preliminary data.</text>
</comment>
<protein>
    <submittedName>
        <fullName evidence="4">ABC transporter substrate-binding protein</fullName>
    </submittedName>
</protein>
<sequence length="403" mass="44165">MQRRQLLVAGAAGAAMSFPPFLRAQSKESPGVTDTEIRLGQTNPYSGPLSAYAAWFGKVQLAYCNFVNDQGGINGRKIKLLSYDDGYQPPRTVEQVRKLVESDGIAAVLHIFGTAPNRAVVRYLNTKKIPQIFCGTSGDGFADPKTQPYTMPFQPTARIEAQIFGKYMLQDLKGKKIGILYQQDEIGASVRQGLREGLGAGNEKLIVSEQSYQPSDTTVDSQVLNLKASGAEIFYNSATLKHCAMAVKKAQEVGWQPTIFTLNTTSAVNKVLKESGSGLPEGSLTSIWHKSPVDPAWANDPAMVEWKGFMKKYYPEGDASEPNCVLSTCYAQAMFHVLKSCGNDLRSENILNVARNLKSVQLPLLLPGITLNTSPTDYYPIKQLQLTHIEKGDWKSFGQVLSA</sequence>
<dbReference type="PANTHER" id="PTHR47235:SF1">
    <property type="entry name" value="BLR6548 PROTEIN"/>
    <property type="match status" value="1"/>
</dbReference>